<dbReference type="SUPFAM" id="SSF52096">
    <property type="entry name" value="ClpP/crotonase"/>
    <property type="match status" value="1"/>
</dbReference>
<evidence type="ECO:0000313" key="3">
    <source>
        <dbReference type="EMBL" id="PZR18775.1"/>
    </source>
</evidence>
<evidence type="ECO:0000256" key="1">
    <source>
        <dbReference type="ARBA" id="ARBA00005254"/>
    </source>
</evidence>
<dbReference type="PROSITE" id="PS00166">
    <property type="entry name" value="ENOYL_COA_HYDRATASE"/>
    <property type="match status" value="1"/>
</dbReference>
<dbReference type="NCBIfam" id="NF006107">
    <property type="entry name" value="PRK08258.1"/>
    <property type="match status" value="1"/>
</dbReference>
<comment type="caution">
    <text evidence="3">The sequence shown here is derived from an EMBL/GenBank/DDBJ whole genome shotgun (WGS) entry which is preliminary data.</text>
</comment>
<dbReference type="InterPro" id="IPR018376">
    <property type="entry name" value="Enoyl-CoA_hyd/isom_CS"/>
</dbReference>
<dbReference type="EMBL" id="QFQP01000001">
    <property type="protein sequence ID" value="PZR18775.1"/>
    <property type="molecule type" value="Genomic_DNA"/>
</dbReference>
<protein>
    <submittedName>
        <fullName evidence="3">Enoyl-CoA hydratase family protein</fullName>
    </submittedName>
</protein>
<dbReference type="InterPro" id="IPR029045">
    <property type="entry name" value="ClpP/crotonase-like_dom_sf"/>
</dbReference>
<reference evidence="3 4" key="1">
    <citation type="submission" date="2017-08" db="EMBL/GenBank/DDBJ databases">
        <title>Infants hospitalized years apart are colonized by the same room-sourced microbial strains.</title>
        <authorList>
            <person name="Brooks B."/>
            <person name="Olm M.R."/>
            <person name="Firek B.A."/>
            <person name="Baker R."/>
            <person name="Thomas B.C."/>
            <person name="Morowitz M.J."/>
            <person name="Banfield J.F."/>
        </authorList>
    </citation>
    <scope>NUCLEOTIDE SEQUENCE [LARGE SCALE GENOMIC DNA]</scope>
    <source>
        <strain evidence="3">S2_003_000_R2_14</strain>
    </source>
</reference>
<dbReference type="InterPro" id="IPR014748">
    <property type="entry name" value="Enoyl-CoA_hydra_C"/>
</dbReference>
<dbReference type="Gene3D" id="3.90.226.10">
    <property type="entry name" value="2-enoyl-CoA Hydratase, Chain A, domain 1"/>
    <property type="match status" value="1"/>
</dbReference>
<gene>
    <name evidence="3" type="ORF">DI536_02530</name>
</gene>
<dbReference type="PANTHER" id="PTHR43459">
    <property type="entry name" value="ENOYL-COA HYDRATASE"/>
    <property type="match status" value="1"/>
</dbReference>
<dbReference type="Proteomes" id="UP000249061">
    <property type="component" value="Unassembled WGS sequence"/>
</dbReference>
<accession>A0A2W5U556</accession>
<proteinExistence type="inferred from homology"/>
<evidence type="ECO:0000313" key="4">
    <source>
        <dbReference type="Proteomes" id="UP000249061"/>
    </source>
</evidence>
<comment type="similarity">
    <text evidence="1 2">Belongs to the enoyl-CoA hydratase/isomerase family.</text>
</comment>
<dbReference type="InterPro" id="IPR001753">
    <property type="entry name" value="Enoyl-CoA_hydra/iso"/>
</dbReference>
<dbReference type="Pfam" id="PF00378">
    <property type="entry name" value="ECH_1"/>
    <property type="match status" value="1"/>
</dbReference>
<dbReference type="AlphaFoldDB" id="A0A2W5U556"/>
<dbReference type="PANTHER" id="PTHR43459:SF1">
    <property type="entry name" value="EG:BACN32G11.4 PROTEIN"/>
    <property type="match status" value="1"/>
</dbReference>
<name>A0A2W5U556_9BACT</name>
<evidence type="ECO:0000256" key="2">
    <source>
        <dbReference type="RuleBase" id="RU003707"/>
    </source>
</evidence>
<dbReference type="Gene3D" id="1.10.12.10">
    <property type="entry name" value="Lyase 2-enoyl-coa Hydratase, Chain A, domain 2"/>
    <property type="match status" value="1"/>
</dbReference>
<organism evidence="3 4">
    <name type="scientific">Archangium gephyra</name>
    <dbReference type="NCBI Taxonomy" id="48"/>
    <lineage>
        <taxon>Bacteria</taxon>
        <taxon>Pseudomonadati</taxon>
        <taxon>Myxococcota</taxon>
        <taxon>Myxococcia</taxon>
        <taxon>Myxococcales</taxon>
        <taxon>Cystobacterineae</taxon>
        <taxon>Archangiaceae</taxon>
        <taxon>Archangium</taxon>
    </lineage>
</organism>
<dbReference type="CDD" id="cd06558">
    <property type="entry name" value="crotonase-like"/>
    <property type="match status" value="1"/>
</dbReference>
<dbReference type="GO" id="GO:0003824">
    <property type="term" value="F:catalytic activity"/>
    <property type="evidence" value="ECO:0007669"/>
    <property type="project" value="InterPro"/>
</dbReference>
<sequence length="265" mass="28825">MLTPTSFKFEVKEKVGLITLNRPDTLNSLTFQVYRELTDLFAQLEREPSVRAVVITGEGRGFCSGGDQHDIIKELFSRDMPGLVEFTRMTCDLIKNIRALKKPVIAALNGTAAGAGAVIALASDLRVASDKAKIAFLFTKVGLAGADMGAAYLLPKVVGLSRATEILMFGDALDAATAEKFGLYNKVVPTEQVVPEAMAWATRLANGPTFALGMTKELLNAELSQDLWNALENEARAQAVCMQTLDFREAYDAFSNKRPPNFQGK</sequence>